<dbReference type="PANTHER" id="PTHR39342:SF1">
    <property type="entry name" value="UPF0283 MEMBRANE PROTEIN YCJF"/>
    <property type="match status" value="1"/>
</dbReference>
<evidence type="ECO:0000256" key="3">
    <source>
        <dbReference type="ARBA" id="ARBA00022475"/>
    </source>
</evidence>
<sequence>MKRPVLIEQEAPAALDPASAPPVPDDPAEGRAMVRAMAVAGGRASATGRFLLATASALVLFMASVAAWRFVEGLLAANPVLGWIATLLIGAFVLALVLAALRELSAYLRLARIDRLSRAVDAAIATADLRAAQSVVTRIEALYSGREDAAWGLARLKERAPDILDADTLLGLAETELLGPLDQAARTEIEASARQVAAVTAIVPLALADVAAALFANLRMIRRIAEIYGGRTGAFGGWRLLRRVLGHLVATGAVAVGDDLVQSVAGGGILAKLSRRFGEGVINGALTARVGVAAMELCRPMPFRVLPKPRITNLVSRGLAGLFGGSGTEKS</sequence>
<feature type="transmembrane region" description="Helical" evidence="8">
    <location>
        <begin position="50"/>
        <end position="68"/>
    </location>
</feature>
<protein>
    <submittedName>
        <fullName evidence="9">YcjF family protein</fullName>
    </submittedName>
</protein>
<evidence type="ECO:0000256" key="8">
    <source>
        <dbReference type="SAM" id="Phobius"/>
    </source>
</evidence>
<dbReference type="Proteomes" id="UP001205601">
    <property type="component" value="Unassembled WGS sequence"/>
</dbReference>
<dbReference type="RefSeq" id="WP_261495584.1">
    <property type="nucleotide sequence ID" value="NZ_JAOCQF010000001.1"/>
</dbReference>
<dbReference type="InterPro" id="IPR006507">
    <property type="entry name" value="UPF0283"/>
</dbReference>
<keyword evidence="6 8" id="KW-1133">Transmembrane helix</keyword>
<dbReference type="InterPro" id="IPR021147">
    <property type="entry name" value="DUF697"/>
</dbReference>
<gene>
    <name evidence="9" type="ORF">N5I32_10645</name>
</gene>
<evidence type="ECO:0000256" key="2">
    <source>
        <dbReference type="ARBA" id="ARBA00008255"/>
    </source>
</evidence>
<dbReference type="NCBIfam" id="TIGR01620">
    <property type="entry name" value="hyp_HI0043"/>
    <property type="match status" value="1"/>
</dbReference>
<evidence type="ECO:0000256" key="4">
    <source>
        <dbReference type="ARBA" id="ARBA00022519"/>
    </source>
</evidence>
<evidence type="ECO:0000256" key="6">
    <source>
        <dbReference type="ARBA" id="ARBA00022989"/>
    </source>
</evidence>
<dbReference type="Pfam" id="PF05128">
    <property type="entry name" value="DUF697"/>
    <property type="match status" value="1"/>
</dbReference>
<keyword evidence="5 8" id="KW-0812">Transmembrane</keyword>
<name>A0ABT2NQW3_9RHOB</name>
<feature type="transmembrane region" description="Helical" evidence="8">
    <location>
        <begin position="80"/>
        <end position="101"/>
    </location>
</feature>
<comment type="caution">
    <text evidence="9">The sequence shown here is derived from an EMBL/GenBank/DDBJ whole genome shotgun (WGS) entry which is preliminary data.</text>
</comment>
<evidence type="ECO:0000256" key="7">
    <source>
        <dbReference type="ARBA" id="ARBA00023136"/>
    </source>
</evidence>
<evidence type="ECO:0000256" key="1">
    <source>
        <dbReference type="ARBA" id="ARBA00004429"/>
    </source>
</evidence>
<accession>A0ABT2NQW3</accession>
<keyword evidence="4" id="KW-0997">Cell inner membrane</keyword>
<dbReference type="EMBL" id="JAOCQF010000001">
    <property type="protein sequence ID" value="MCT8329974.1"/>
    <property type="molecule type" value="Genomic_DNA"/>
</dbReference>
<evidence type="ECO:0000256" key="5">
    <source>
        <dbReference type="ARBA" id="ARBA00022692"/>
    </source>
</evidence>
<proteinExistence type="inferred from homology"/>
<organism evidence="9 10">
    <name type="scientific">Albidovulum sediminis</name>
    <dbReference type="NCBI Taxonomy" id="3066345"/>
    <lineage>
        <taxon>Bacteria</taxon>
        <taxon>Pseudomonadati</taxon>
        <taxon>Pseudomonadota</taxon>
        <taxon>Alphaproteobacteria</taxon>
        <taxon>Rhodobacterales</taxon>
        <taxon>Paracoccaceae</taxon>
        <taxon>Albidovulum</taxon>
    </lineage>
</organism>
<dbReference type="PANTHER" id="PTHR39342">
    <property type="entry name" value="UPF0283 MEMBRANE PROTEIN YCJF"/>
    <property type="match status" value="1"/>
</dbReference>
<keyword evidence="10" id="KW-1185">Reference proteome</keyword>
<feature type="transmembrane region" description="Helical" evidence="8">
    <location>
        <begin position="196"/>
        <end position="216"/>
    </location>
</feature>
<evidence type="ECO:0000313" key="10">
    <source>
        <dbReference type="Proteomes" id="UP001205601"/>
    </source>
</evidence>
<keyword evidence="3" id="KW-1003">Cell membrane</keyword>
<comment type="subcellular location">
    <subcellularLocation>
        <location evidence="1">Cell inner membrane</location>
        <topology evidence="1">Multi-pass membrane protein</topology>
    </subcellularLocation>
</comment>
<keyword evidence="7 8" id="KW-0472">Membrane</keyword>
<reference evidence="10" key="1">
    <citation type="submission" date="2023-07" db="EMBL/GenBank/DDBJ databases">
        <title>Defluviimonas sediminis sp. nov., isolated from mangrove sediment.</title>
        <authorList>
            <person name="Liu L."/>
            <person name="Li J."/>
            <person name="Huang Y."/>
            <person name="Pan J."/>
            <person name="Li M."/>
        </authorList>
    </citation>
    <scope>NUCLEOTIDE SEQUENCE [LARGE SCALE GENOMIC DNA]</scope>
    <source>
        <strain evidence="10">FT324</strain>
    </source>
</reference>
<comment type="similarity">
    <text evidence="2">Belongs to the UPF0283 family.</text>
</comment>
<evidence type="ECO:0000313" key="9">
    <source>
        <dbReference type="EMBL" id="MCT8329974.1"/>
    </source>
</evidence>